<evidence type="ECO:0000313" key="3">
    <source>
        <dbReference type="Proteomes" id="UP001595975"/>
    </source>
</evidence>
<keyword evidence="3" id="KW-1185">Reference proteome</keyword>
<protein>
    <recommendedName>
        <fullName evidence="4">Core-binding (CB) domain-containing protein</fullName>
    </recommendedName>
</protein>
<dbReference type="EMBL" id="JBHSOF010000010">
    <property type="protein sequence ID" value="MFC5663424.1"/>
    <property type="molecule type" value="Genomic_DNA"/>
</dbReference>
<dbReference type="InterPro" id="IPR011010">
    <property type="entry name" value="DNA_brk_join_enz"/>
</dbReference>
<comment type="caution">
    <text evidence="2">The sequence shown here is derived from an EMBL/GenBank/DDBJ whole genome shotgun (WGS) entry which is preliminary data.</text>
</comment>
<keyword evidence="1" id="KW-0238">DNA-binding</keyword>
<dbReference type="SUPFAM" id="SSF56349">
    <property type="entry name" value="DNA breaking-rejoining enzymes"/>
    <property type="match status" value="1"/>
</dbReference>
<evidence type="ECO:0000256" key="1">
    <source>
        <dbReference type="ARBA" id="ARBA00023125"/>
    </source>
</evidence>
<dbReference type="Proteomes" id="UP001595975">
    <property type="component" value="Unassembled WGS sequence"/>
</dbReference>
<dbReference type="RefSeq" id="WP_380225090.1">
    <property type="nucleotide sequence ID" value="NZ_JBHSOF010000010.1"/>
</dbReference>
<name>A0ABW0X3B2_9ACTN</name>
<reference evidence="3" key="1">
    <citation type="journal article" date="2019" name="Int. J. Syst. Evol. Microbiol.">
        <title>The Global Catalogue of Microorganisms (GCM) 10K type strain sequencing project: providing services to taxonomists for standard genome sequencing and annotation.</title>
        <authorList>
            <consortium name="The Broad Institute Genomics Platform"/>
            <consortium name="The Broad Institute Genome Sequencing Center for Infectious Disease"/>
            <person name="Wu L."/>
            <person name="Ma J."/>
        </authorList>
    </citation>
    <scope>NUCLEOTIDE SEQUENCE [LARGE SCALE GENOMIC DNA]</scope>
    <source>
        <strain evidence="3">CGMCC 4.1437</strain>
    </source>
</reference>
<organism evidence="2 3">
    <name type="scientific">Kitasatospora misakiensis</name>
    <dbReference type="NCBI Taxonomy" id="67330"/>
    <lineage>
        <taxon>Bacteria</taxon>
        <taxon>Bacillati</taxon>
        <taxon>Actinomycetota</taxon>
        <taxon>Actinomycetes</taxon>
        <taxon>Kitasatosporales</taxon>
        <taxon>Streptomycetaceae</taxon>
        <taxon>Kitasatospora</taxon>
    </lineage>
</organism>
<proteinExistence type="predicted"/>
<accession>A0ABW0X3B2</accession>
<evidence type="ECO:0008006" key="4">
    <source>
        <dbReference type="Google" id="ProtNLM"/>
    </source>
</evidence>
<sequence length="261" mass="29013">MAPLPPVEYAVAVERYLAAVGLGDGSRRVYRIALRTWAWALADRPAPTGPERRRAGPPVLPLALLDHPEAADRLRAAVDRRSAETDPRTLNRELSTLRAAVTWWRDQGWIDTDPTDGLRPRPLPDPGHGPAALTPEQLRALFALRVPLREQLLWRLLHESGAPVETVLALDVDDLDLPHRRTHPSAPPLTWQAGTARLLPPHLAGRPSGPLFLTDRRAPATTPAADRCPHTGRARLSYRRAAELFTTHTPTHTLRHLRPRP</sequence>
<dbReference type="InterPro" id="IPR010998">
    <property type="entry name" value="Integrase_recombinase_N"/>
</dbReference>
<dbReference type="Gene3D" id="1.10.150.130">
    <property type="match status" value="1"/>
</dbReference>
<gene>
    <name evidence="2" type="ORF">ACFP3U_10590</name>
</gene>
<evidence type="ECO:0000313" key="2">
    <source>
        <dbReference type="EMBL" id="MFC5663424.1"/>
    </source>
</evidence>